<organism evidence="2 3">
    <name type="scientific">Synaphobranchus kaupii</name>
    <name type="common">Kaup's arrowtooth eel</name>
    <dbReference type="NCBI Taxonomy" id="118154"/>
    <lineage>
        <taxon>Eukaryota</taxon>
        <taxon>Metazoa</taxon>
        <taxon>Chordata</taxon>
        <taxon>Craniata</taxon>
        <taxon>Vertebrata</taxon>
        <taxon>Euteleostomi</taxon>
        <taxon>Actinopterygii</taxon>
        <taxon>Neopterygii</taxon>
        <taxon>Teleostei</taxon>
        <taxon>Anguilliformes</taxon>
        <taxon>Synaphobranchidae</taxon>
        <taxon>Synaphobranchus</taxon>
    </lineage>
</organism>
<accession>A0A9Q1G6T9</accession>
<protein>
    <submittedName>
        <fullName evidence="2">Uncharacterized protein</fullName>
    </submittedName>
</protein>
<evidence type="ECO:0000313" key="2">
    <source>
        <dbReference type="EMBL" id="KAJ8375939.1"/>
    </source>
</evidence>
<dbReference type="EMBL" id="JAINUF010000002">
    <property type="protein sequence ID" value="KAJ8375939.1"/>
    <property type="molecule type" value="Genomic_DNA"/>
</dbReference>
<sequence>MLRVPGGAPADGTHLELPLLRCLPPTKEGAVYQSIKRAPLKAQRQPLRRVAPGDGGAVDSTLAALYITHSKGSPQLSPSGGTVARSPLIGVGRASGPRPPVSRQVAKRSNTGDAEQTRRSDFKKVRARSPPPA</sequence>
<evidence type="ECO:0000313" key="3">
    <source>
        <dbReference type="Proteomes" id="UP001152622"/>
    </source>
</evidence>
<reference evidence="2" key="1">
    <citation type="journal article" date="2023" name="Science">
        <title>Genome structures resolve the early diversification of teleost fishes.</title>
        <authorList>
            <person name="Parey E."/>
            <person name="Louis A."/>
            <person name="Montfort J."/>
            <person name="Bouchez O."/>
            <person name="Roques C."/>
            <person name="Iampietro C."/>
            <person name="Lluch J."/>
            <person name="Castinel A."/>
            <person name="Donnadieu C."/>
            <person name="Desvignes T."/>
            <person name="Floi Bucao C."/>
            <person name="Jouanno E."/>
            <person name="Wen M."/>
            <person name="Mejri S."/>
            <person name="Dirks R."/>
            <person name="Jansen H."/>
            <person name="Henkel C."/>
            <person name="Chen W.J."/>
            <person name="Zahm M."/>
            <person name="Cabau C."/>
            <person name="Klopp C."/>
            <person name="Thompson A.W."/>
            <person name="Robinson-Rechavi M."/>
            <person name="Braasch I."/>
            <person name="Lecointre G."/>
            <person name="Bobe J."/>
            <person name="Postlethwait J.H."/>
            <person name="Berthelot C."/>
            <person name="Roest Crollius H."/>
            <person name="Guiguen Y."/>
        </authorList>
    </citation>
    <scope>NUCLEOTIDE SEQUENCE</scope>
    <source>
        <strain evidence="2">WJC10195</strain>
    </source>
</reference>
<feature type="region of interest" description="Disordered" evidence="1">
    <location>
        <begin position="71"/>
        <end position="133"/>
    </location>
</feature>
<proteinExistence type="predicted"/>
<name>A0A9Q1G6T9_SYNKA</name>
<evidence type="ECO:0000256" key="1">
    <source>
        <dbReference type="SAM" id="MobiDB-lite"/>
    </source>
</evidence>
<gene>
    <name evidence="2" type="ORF">SKAU_G00065190</name>
</gene>
<feature type="compositionally biased region" description="Basic and acidic residues" evidence="1">
    <location>
        <begin position="115"/>
        <end position="124"/>
    </location>
</feature>
<dbReference type="AlphaFoldDB" id="A0A9Q1G6T9"/>
<dbReference type="Proteomes" id="UP001152622">
    <property type="component" value="Chromosome 2"/>
</dbReference>
<comment type="caution">
    <text evidence="2">The sequence shown here is derived from an EMBL/GenBank/DDBJ whole genome shotgun (WGS) entry which is preliminary data.</text>
</comment>
<keyword evidence="3" id="KW-1185">Reference proteome</keyword>
<feature type="compositionally biased region" description="Polar residues" evidence="1">
    <location>
        <begin position="71"/>
        <end position="80"/>
    </location>
</feature>